<dbReference type="EMBL" id="JAMXWF010000048">
    <property type="protein sequence ID" value="MDQ6412803.1"/>
    <property type="molecule type" value="Genomic_DNA"/>
</dbReference>
<reference evidence="3" key="1">
    <citation type="submission" date="2022-06" db="EMBL/GenBank/DDBJ databases">
        <title>PHB producers.</title>
        <authorList>
            <person name="Besaury L."/>
        </authorList>
    </citation>
    <scope>NUCLEOTIDE SEQUENCE</scope>
    <source>
        <strain evidence="3 4">SEWS6</strain>
    </source>
</reference>
<gene>
    <name evidence="3" type="ORF">NIE36_37400</name>
    <name evidence="2" type="ORF">OSB80_37485</name>
</gene>
<proteinExistence type="predicted"/>
<keyword evidence="1" id="KW-0472">Membrane</keyword>
<comment type="caution">
    <text evidence="3">The sequence shown here is derived from an EMBL/GenBank/DDBJ whole genome shotgun (WGS) entry which is preliminary data.</text>
</comment>
<keyword evidence="1" id="KW-1133">Transmembrane helix</keyword>
<keyword evidence="1" id="KW-0812">Transmembrane</keyword>
<evidence type="ECO:0000256" key="1">
    <source>
        <dbReference type="SAM" id="Phobius"/>
    </source>
</evidence>
<name>A0AAP5BJM8_9BURK</name>
<evidence type="ECO:0000313" key="4">
    <source>
        <dbReference type="Proteomes" id="UP001209412"/>
    </source>
</evidence>
<dbReference type="Proteomes" id="UP001242288">
    <property type="component" value="Unassembled WGS sequence"/>
</dbReference>
<dbReference type="AlphaFoldDB" id="A0AAP5BJM8"/>
<dbReference type="Proteomes" id="UP001209412">
    <property type="component" value="Unassembled WGS sequence"/>
</dbReference>
<protein>
    <submittedName>
        <fullName evidence="3">Uncharacterized protein</fullName>
    </submittedName>
</protein>
<dbReference type="RefSeq" id="WP_266241723.1">
    <property type="nucleotide sequence ID" value="NZ_JAMXWF010000048.1"/>
</dbReference>
<feature type="transmembrane region" description="Helical" evidence="1">
    <location>
        <begin position="36"/>
        <end position="59"/>
    </location>
</feature>
<feature type="transmembrane region" description="Helical" evidence="1">
    <location>
        <begin position="101"/>
        <end position="120"/>
    </location>
</feature>
<evidence type="ECO:0000313" key="5">
    <source>
        <dbReference type="Proteomes" id="UP001242288"/>
    </source>
</evidence>
<keyword evidence="4" id="KW-1185">Reference proteome</keyword>
<evidence type="ECO:0000313" key="3">
    <source>
        <dbReference type="EMBL" id="MDQ6412803.1"/>
    </source>
</evidence>
<evidence type="ECO:0000313" key="2">
    <source>
        <dbReference type="EMBL" id="MCX4150988.1"/>
    </source>
</evidence>
<organism evidence="3 5">
    <name type="scientific">Paraburkholderia madseniana</name>
    <dbReference type="NCBI Taxonomy" id="2599607"/>
    <lineage>
        <taxon>Bacteria</taxon>
        <taxon>Pseudomonadati</taxon>
        <taxon>Pseudomonadota</taxon>
        <taxon>Betaproteobacteria</taxon>
        <taxon>Burkholderiales</taxon>
        <taxon>Burkholderiaceae</taxon>
        <taxon>Paraburkholderia</taxon>
    </lineage>
</organism>
<sequence>MQMLSSLVFALIAGRLFLPTEQPVNSIQSIGRFSRRLTLVELALCSLLVLSAAAVIWIIGPLVVHFVHFCNPNLASYLNLESPTLASAAERDWLLVKRVMLGYFSLCIVCLLAFACWTVAELRFAARSKPESIRWTILLVESDHE</sequence>
<accession>A0AAP5BJM8</accession>
<dbReference type="EMBL" id="JAPKHW010000048">
    <property type="protein sequence ID" value="MCX4150988.1"/>
    <property type="molecule type" value="Genomic_DNA"/>
</dbReference>